<dbReference type="SUPFAM" id="SSF57535">
    <property type="entry name" value="Complement control module/SCR domain"/>
    <property type="match status" value="4"/>
</dbReference>
<reference evidence="8" key="1">
    <citation type="submission" date="2025-08" db="UniProtKB">
        <authorList>
            <consortium name="RefSeq"/>
        </authorList>
    </citation>
    <scope>IDENTIFICATION</scope>
    <source>
        <strain evidence="8">Wakin</strain>
        <tissue evidence="8">Muscle</tissue>
    </source>
</reference>
<proteinExistence type="predicted"/>
<accession>A0A6P6J1A7</accession>
<evidence type="ECO:0000313" key="8">
    <source>
        <dbReference type="RefSeq" id="XP_026053836.1"/>
    </source>
</evidence>
<dbReference type="RefSeq" id="XP_026053836.1">
    <property type="nucleotide sequence ID" value="XM_026198051.1"/>
</dbReference>
<keyword evidence="4" id="KW-1015">Disulfide bond</keyword>
<dbReference type="PANTHER" id="PTHR45785:SF2">
    <property type="entry name" value="COMPLEMENT FACTOR H-RELATED"/>
    <property type="match status" value="1"/>
</dbReference>
<keyword evidence="2 5" id="KW-0768">Sushi</keyword>
<dbReference type="Gene3D" id="2.10.70.10">
    <property type="entry name" value="Complement Module, domain 1"/>
    <property type="match status" value="4"/>
</dbReference>
<dbReference type="Pfam" id="PF00084">
    <property type="entry name" value="Sushi"/>
    <property type="match status" value="3"/>
</dbReference>
<dbReference type="PROSITE" id="PS50923">
    <property type="entry name" value="SUSHI"/>
    <property type="match status" value="3"/>
</dbReference>
<evidence type="ECO:0000313" key="7">
    <source>
        <dbReference type="Proteomes" id="UP000515129"/>
    </source>
</evidence>
<sequence>MGYRFDRPIYFECKLNKPMHIGMQLLHPAPADHSVSIRRQQVQCIPAFCFRGKGQHHSAPSKCLQLHHILGGRREGGSCFLSTFHRLHGFISPLLLRVVNNSFGKQLKMKYWEMFLFLLLTLIDVSTNAQEVTCEGEQLINIDILFGHPSIVSPYKPGHILVFRCTDENLKMHGHRVIECQSDGKWDQPYPTCREVTCEGEQLINIDILFGHPSIVSPYKPGHILVFRCTDENLKMHGHRVIECQSDGKWDQPYPTCRGTGKCGPPPTVNDGDTTDITKKEYNTGDRVEYICFSKYRLDMRYPFSRYLTCQQGEWSGNVKCLKPCTVTVEIMNERGIEFAFGGEPKLFAPHDDYLTFKCQWGKRSVVGSVGFRRKCNDGEMTLPECV</sequence>
<dbReference type="SMART" id="SM00032">
    <property type="entry name" value="CCP"/>
    <property type="match status" value="3"/>
</dbReference>
<evidence type="ECO:0000256" key="1">
    <source>
        <dbReference type="ARBA" id="ARBA00004328"/>
    </source>
</evidence>
<dbReference type="AlphaFoldDB" id="A0A6P6J1A7"/>
<feature type="domain" description="Sushi" evidence="6">
    <location>
        <begin position="196"/>
        <end position="259"/>
    </location>
</feature>
<evidence type="ECO:0000259" key="6">
    <source>
        <dbReference type="PROSITE" id="PS50923"/>
    </source>
</evidence>
<dbReference type="CDD" id="cd00033">
    <property type="entry name" value="CCP"/>
    <property type="match status" value="3"/>
</dbReference>
<feature type="domain" description="Sushi" evidence="6">
    <location>
        <begin position="132"/>
        <end position="195"/>
    </location>
</feature>
<comment type="caution">
    <text evidence="5">Lacks conserved residue(s) required for the propagation of feature annotation.</text>
</comment>
<dbReference type="InterPro" id="IPR000436">
    <property type="entry name" value="Sushi_SCR_CCP_dom"/>
</dbReference>
<name>A0A6P6J1A7_CARAU</name>
<dbReference type="OrthoDB" id="10051774at2759"/>
<evidence type="ECO:0000256" key="5">
    <source>
        <dbReference type="PROSITE-ProRule" id="PRU00302"/>
    </source>
</evidence>
<dbReference type="InterPro" id="IPR035976">
    <property type="entry name" value="Sushi/SCR/CCP_sf"/>
</dbReference>
<gene>
    <name evidence="8" type="primary">LOC113039896</name>
</gene>
<feature type="domain" description="Sushi" evidence="6">
    <location>
        <begin position="261"/>
        <end position="323"/>
    </location>
</feature>
<keyword evidence="7" id="KW-1185">Reference proteome</keyword>
<dbReference type="KEGG" id="caua:113039896"/>
<evidence type="ECO:0000256" key="3">
    <source>
        <dbReference type="ARBA" id="ARBA00022729"/>
    </source>
</evidence>
<dbReference type="GeneID" id="113039896"/>
<keyword evidence="3" id="KW-0732">Signal</keyword>
<dbReference type="Proteomes" id="UP000515129">
    <property type="component" value="Chromosome 22"/>
</dbReference>
<evidence type="ECO:0000256" key="4">
    <source>
        <dbReference type="ARBA" id="ARBA00023157"/>
    </source>
</evidence>
<evidence type="ECO:0000256" key="2">
    <source>
        <dbReference type="ARBA" id="ARBA00022659"/>
    </source>
</evidence>
<dbReference type="InterPro" id="IPR051503">
    <property type="entry name" value="ComplSys_Reg/VirEntry_Med"/>
</dbReference>
<protein>
    <submittedName>
        <fullName evidence="8">Complement receptor type 2-like</fullName>
    </submittedName>
</protein>
<dbReference type="PANTHER" id="PTHR45785">
    <property type="entry name" value="COMPLEMENT FACTOR H-RELATED"/>
    <property type="match status" value="1"/>
</dbReference>
<organism evidence="7 8">
    <name type="scientific">Carassius auratus</name>
    <name type="common">Goldfish</name>
    <dbReference type="NCBI Taxonomy" id="7957"/>
    <lineage>
        <taxon>Eukaryota</taxon>
        <taxon>Metazoa</taxon>
        <taxon>Chordata</taxon>
        <taxon>Craniata</taxon>
        <taxon>Vertebrata</taxon>
        <taxon>Euteleostomi</taxon>
        <taxon>Actinopterygii</taxon>
        <taxon>Neopterygii</taxon>
        <taxon>Teleostei</taxon>
        <taxon>Ostariophysi</taxon>
        <taxon>Cypriniformes</taxon>
        <taxon>Cyprinidae</taxon>
        <taxon>Cyprininae</taxon>
        <taxon>Carassius</taxon>
    </lineage>
</organism>
<comment type="subcellular location">
    <subcellularLocation>
        <location evidence="1">Virion</location>
    </subcellularLocation>
</comment>